<dbReference type="Proteomes" id="UP001254848">
    <property type="component" value="Unassembled WGS sequence"/>
</dbReference>
<dbReference type="SUPFAM" id="SSF53850">
    <property type="entry name" value="Periplasmic binding protein-like II"/>
    <property type="match status" value="1"/>
</dbReference>
<reference evidence="3 4" key="1">
    <citation type="submission" date="2023-07" db="EMBL/GenBank/DDBJ databases">
        <title>The novel representative of Negativicutes class, Anaeroselena agilis gen. nov. sp. nov.</title>
        <authorList>
            <person name="Prokofeva M.I."/>
            <person name="Elcheninov A.G."/>
            <person name="Klyukina A."/>
            <person name="Kublanov I.V."/>
            <person name="Frolov E.N."/>
            <person name="Podosokorskaya O.A."/>
        </authorList>
    </citation>
    <scope>NUCLEOTIDE SEQUENCE [LARGE SCALE GENOMIC DNA]</scope>
    <source>
        <strain evidence="3 4">4137-cl</strain>
    </source>
</reference>
<proteinExistence type="inferred from homology"/>
<evidence type="ECO:0000313" key="3">
    <source>
        <dbReference type="EMBL" id="MDT8903445.1"/>
    </source>
</evidence>
<keyword evidence="2" id="KW-0732">Signal</keyword>
<dbReference type="PANTHER" id="PTHR42928">
    <property type="entry name" value="TRICARBOXYLATE-BINDING PROTEIN"/>
    <property type="match status" value="1"/>
</dbReference>
<sequence length="322" mass="34547">MKKTRLTIIATVLVCLALVFTAGCSDKKAAKFPSEPITMIVNYGGGGGTDISARALAQAAEKHLGVPVTVINKAGGVGTTGIIELKNKKPDGYTIGVVTYAPLAIVPHQMKVPYTPEDFNYICAYGIYRYGLAVKADSPYKTVDDLVAAAAKKPDGMPYVASGYPQPFVYQKISELKKVKFVHVPTKSGSETNTAVLGGHVESAVAVMSDLMPFVKSKEMRILASVSSARLEIAPDVPTLKEQGYDIAINSYMGVGVPKGVPADRLKVLREAFAKAFKDPEFQAVMKKMNVPANYIPGDEFGKICAEGYKESAENLKAMKKK</sequence>
<gene>
    <name evidence="3" type="ORF">Q4T40_19640</name>
</gene>
<dbReference type="Gene3D" id="3.40.190.150">
    <property type="entry name" value="Bordetella uptake gene, domain 1"/>
    <property type="match status" value="1"/>
</dbReference>
<comment type="caution">
    <text evidence="3">The sequence shown here is derived from an EMBL/GenBank/DDBJ whole genome shotgun (WGS) entry which is preliminary data.</text>
</comment>
<name>A0ABU3P470_9FIRM</name>
<dbReference type="InterPro" id="IPR005064">
    <property type="entry name" value="BUG"/>
</dbReference>
<dbReference type="CDD" id="cd07012">
    <property type="entry name" value="PBP2_Bug_TTT"/>
    <property type="match status" value="1"/>
</dbReference>
<protein>
    <submittedName>
        <fullName evidence="3">Tripartite tricarboxylate transporter substrate binding protein</fullName>
    </submittedName>
</protein>
<dbReference type="RefSeq" id="WP_413781902.1">
    <property type="nucleotide sequence ID" value="NZ_JAUOZS010000001.1"/>
</dbReference>
<feature type="signal peptide" evidence="2">
    <location>
        <begin position="1"/>
        <end position="24"/>
    </location>
</feature>
<organism evidence="3 4">
    <name type="scientific">Anaeroselena agilis</name>
    <dbReference type="NCBI Taxonomy" id="3063788"/>
    <lineage>
        <taxon>Bacteria</taxon>
        <taxon>Bacillati</taxon>
        <taxon>Bacillota</taxon>
        <taxon>Negativicutes</taxon>
        <taxon>Acetonemataceae</taxon>
        <taxon>Anaeroselena</taxon>
    </lineage>
</organism>
<keyword evidence="4" id="KW-1185">Reference proteome</keyword>
<evidence type="ECO:0000313" key="4">
    <source>
        <dbReference type="Proteomes" id="UP001254848"/>
    </source>
</evidence>
<dbReference type="EMBL" id="JAUOZS010000001">
    <property type="protein sequence ID" value="MDT8903445.1"/>
    <property type="molecule type" value="Genomic_DNA"/>
</dbReference>
<dbReference type="Pfam" id="PF03401">
    <property type="entry name" value="TctC"/>
    <property type="match status" value="1"/>
</dbReference>
<comment type="similarity">
    <text evidence="1">Belongs to the UPF0065 (bug) family.</text>
</comment>
<dbReference type="PIRSF" id="PIRSF017082">
    <property type="entry name" value="YflP"/>
    <property type="match status" value="1"/>
</dbReference>
<dbReference type="PANTHER" id="PTHR42928:SF5">
    <property type="entry name" value="BLR1237 PROTEIN"/>
    <property type="match status" value="1"/>
</dbReference>
<evidence type="ECO:0000256" key="1">
    <source>
        <dbReference type="ARBA" id="ARBA00006987"/>
    </source>
</evidence>
<dbReference type="PROSITE" id="PS51257">
    <property type="entry name" value="PROKAR_LIPOPROTEIN"/>
    <property type="match status" value="1"/>
</dbReference>
<evidence type="ECO:0000256" key="2">
    <source>
        <dbReference type="SAM" id="SignalP"/>
    </source>
</evidence>
<dbReference type="InterPro" id="IPR042100">
    <property type="entry name" value="Bug_dom1"/>
</dbReference>
<dbReference type="Gene3D" id="3.40.190.10">
    <property type="entry name" value="Periplasmic binding protein-like II"/>
    <property type="match status" value="1"/>
</dbReference>
<feature type="chain" id="PRO_5045805606" evidence="2">
    <location>
        <begin position="25"/>
        <end position="322"/>
    </location>
</feature>
<accession>A0ABU3P470</accession>